<sequence>MVQTRAQQQAIFTEETQRLGNIQIEQTNNNQAQNASLICYRPSQVVMASKIVQTLLAKKLEEAPKFEGKFEENVLKWLKSVGNAFKLAALDDSTKLALIAKYLDGEASE</sequence>
<dbReference type="AlphaFoldDB" id="A0A8S2YEU4"/>
<name>A0A8S2YEU4_9BILA</name>
<evidence type="ECO:0000313" key="2">
    <source>
        <dbReference type="Proteomes" id="UP000682733"/>
    </source>
</evidence>
<feature type="non-terminal residue" evidence="1">
    <location>
        <position position="109"/>
    </location>
</feature>
<gene>
    <name evidence="1" type="ORF">TMI583_LOCUS49757</name>
</gene>
<comment type="caution">
    <text evidence="1">The sequence shown here is derived from an EMBL/GenBank/DDBJ whole genome shotgun (WGS) entry which is preliminary data.</text>
</comment>
<protein>
    <submittedName>
        <fullName evidence="1">Uncharacterized protein</fullName>
    </submittedName>
</protein>
<dbReference type="EMBL" id="CAJOBA010111511">
    <property type="protein sequence ID" value="CAF4554697.1"/>
    <property type="molecule type" value="Genomic_DNA"/>
</dbReference>
<dbReference type="Proteomes" id="UP000682733">
    <property type="component" value="Unassembled WGS sequence"/>
</dbReference>
<organism evidence="1 2">
    <name type="scientific">Didymodactylos carnosus</name>
    <dbReference type="NCBI Taxonomy" id="1234261"/>
    <lineage>
        <taxon>Eukaryota</taxon>
        <taxon>Metazoa</taxon>
        <taxon>Spiralia</taxon>
        <taxon>Gnathifera</taxon>
        <taxon>Rotifera</taxon>
        <taxon>Eurotatoria</taxon>
        <taxon>Bdelloidea</taxon>
        <taxon>Philodinida</taxon>
        <taxon>Philodinidae</taxon>
        <taxon>Didymodactylos</taxon>
    </lineage>
</organism>
<proteinExistence type="predicted"/>
<accession>A0A8S2YEU4</accession>
<evidence type="ECO:0000313" key="1">
    <source>
        <dbReference type="EMBL" id="CAF4554697.1"/>
    </source>
</evidence>
<reference evidence="1" key="1">
    <citation type="submission" date="2021-02" db="EMBL/GenBank/DDBJ databases">
        <authorList>
            <person name="Nowell W R."/>
        </authorList>
    </citation>
    <scope>NUCLEOTIDE SEQUENCE</scope>
</reference>